<dbReference type="EMBL" id="RKLQ01000001">
    <property type="protein sequence ID" value="MBX0303732.1"/>
    <property type="molecule type" value="Genomic_DNA"/>
</dbReference>
<evidence type="ECO:0000313" key="3">
    <source>
        <dbReference type="Proteomes" id="UP000783863"/>
    </source>
</evidence>
<sequence>MVDFALSWPLEIGERLSQEEVDDVFSANFGFQFKGITPRTRDEGKFIILNSNAGEIYDDQHRDDGTLIYEGEGKEEKGDQSSDYANGALIEAESELRPIYLFTSEEGVDEYEYEGLVDVQNYRYVSDGSRMVYKFELQKLGVASWEEYQEMAEEVSDPDEDSPLLIDNDPEYTESRRRVRSTTFAREVKQQYDYTCAVCGQSRRTPTGHPEVEAAHIYPKSEGGDDDVRNGIALCKLHHWAFDSGWFSLTDDRTVTVNEWSERELPEEVASLAGNQLLEPKSLDKVPDQQVIEGHRELHGFES</sequence>
<dbReference type="Gene3D" id="1.10.30.50">
    <property type="match status" value="1"/>
</dbReference>
<dbReference type="Proteomes" id="UP000783863">
    <property type="component" value="Unassembled WGS sequence"/>
</dbReference>
<evidence type="ECO:0000313" key="2">
    <source>
        <dbReference type="EMBL" id="MBX0303732.1"/>
    </source>
</evidence>
<gene>
    <name evidence="2" type="ORF">EGD98_08605</name>
</gene>
<comment type="caution">
    <text evidence="2">The sequence shown here is derived from an EMBL/GenBank/DDBJ whole genome shotgun (WGS) entry which is preliminary data.</text>
</comment>
<feature type="domain" description="HNH nuclease" evidence="1">
    <location>
        <begin position="183"/>
        <end position="240"/>
    </location>
</feature>
<keyword evidence="2" id="KW-0255">Endonuclease</keyword>
<keyword evidence="2" id="KW-0378">Hydrolase</keyword>
<dbReference type="CDD" id="cd00085">
    <property type="entry name" value="HNHc"/>
    <property type="match status" value="1"/>
</dbReference>
<dbReference type="GO" id="GO:0004519">
    <property type="term" value="F:endonuclease activity"/>
    <property type="evidence" value="ECO:0007669"/>
    <property type="project" value="UniProtKB-KW"/>
</dbReference>
<dbReference type="InterPro" id="IPR058712">
    <property type="entry name" value="SRA_ScoMcrA"/>
</dbReference>
<dbReference type="InterPro" id="IPR003615">
    <property type="entry name" value="HNH_nuc"/>
</dbReference>
<organism evidence="2 3">
    <name type="scientific">Haloarcula salinisoli</name>
    <dbReference type="NCBI Taxonomy" id="2487746"/>
    <lineage>
        <taxon>Archaea</taxon>
        <taxon>Methanobacteriati</taxon>
        <taxon>Methanobacteriota</taxon>
        <taxon>Stenosarchaea group</taxon>
        <taxon>Halobacteria</taxon>
        <taxon>Halobacteriales</taxon>
        <taxon>Haloarculaceae</taxon>
        <taxon>Haloarcula</taxon>
    </lineage>
</organism>
<keyword evidence="2" id="KW-0540">Nuclease</keyword>
<evidence type="ECO:0000259" key="1">
    <source>
        <dbReference type="SMART" id="SM00507"/>
    </source>
</evidence>
<name>A0A8J8C7W7_9EURY</name>
<protein>
    <submittedName>
        <fullName evidence="2">HNH endonuclease</fullName>
    </submittedName>
</protein>
<dbReference type="Pfam" id="PF26348">
    <property type="entry name" value="SRA_ScoMcrA"/>
    <property type="match status" value="1"/>
</dbReference>
<keyword evidence="3" id="KW-1185">Reference proteome</keyword>
<dbReference type="AlphaFoldDB" id="A0A8J8C7W7"/>
<dbReference type="RefSeq" id="WP_220587924.1">
    <property type="nucleotide sequence ID" value="NZ_RKLQ01000001.1"/>
</dbReference>
<dbReference type="Pfam" id="PF13391">
    <property type="entry name" value="HNH_2"/>
    <property type="match status" value="1"/>
</dbReference>
<reference evidence="2" key="1">
    <citation type="submission" date="2021-06" db="EMBL/GenBank/DDBJ databases">
        <title>Halomicroarcula sp. F24A a new haloarchaeum isolated from saline soil.</title>
        <authorList>
            <person name="Duran-Viseras A."/>
            <person name="Sanchez-Porro C."/>
            <person name="Ventosa A."/>
        </authorList>
    </citation>
    <scope>NUCLEOTIDE SEQUENCE</scope>
    <source>
        <strain evidence="2">F24A</strain>
    </source>
</reference>
<dbReference type="SMART" id="SM00507">
    <property type="entry name" value="HNHc"/>
    <property type="match status" value="1"/>
</dbReference>
<accession>A0A8J8C7W7</accession>
<proteinExistence type="predicted"/>